<feature type="compositionally biased region" description="Polar residues" evidence="1">
    <location>
        <begin position="636"/>
        <end position="646"/>
    </location>
</feature>
<feature type="compositionally biased region" description="Acidic residues" evidence="1">
    <location>
        <begin position="243"/>
        <end position="262"/>
    </location>
</feature>
<protein>
    <recommendedName>
        <fullName evidence="2">J domain-containing protein</fullName>
    </recommendedName>
</protein>
<feature type="compositionally biased region" description="Polar residues" evidence="1">
    <location>
        <begin position="575"/>
        <end position="601"/>
    </location>
</feature>
<feature type="compositionally biased region" description="Acidic residues" evidence="1">
    <location>
        <begin position="547"/>
        <end position="560"/>
    </location>
</feature>
<dbReference type="AlphaFoldDB" id="A0A7S2PSN4"/>
<proteinExistence type="predicted"/>
<feature type="region of interest" description="Disordered" evidence="1">
    <location>
        <begin position="223"/>
        <end position="316"/>
    </location>
</feature>
<sequence length="729" mass="82100">MSTQIIGNSVSFSNQRSSAKAAAMANLAAKRKMRNAARFENRQQQQRQPPSASRNSKIDTRQADDPVGIDASTAYKLEERRVKAEKEIAGVGNEALILVYGYNPNLYEDVFALSSNSSIRDIKRSYQEQTSQLEQSLTTLFTSDVPDDEINAALTYSQMQAAISCGMTSVHMEQMHPRNFMEVKMDALKRAFDILKDEQSRIEYDAVLLEFQESSREKLAAVVEVEDEDESTDIDYEDHGDYSYDDTYADEEEANVDEDTSDSVDTSAAETAPQDDEEPKEADYYPQSPPQALTKHPWKQEQFQEQHSPRDPFDFDQQFYQSSMPEESDCSIVTSRSTRSVHVGLFDPFDLQGADQINFHHLPMIDQFIPEEDDSVYTEEDRQDKNDDETVTVFQYPLPEVDDEEDDEDDITVGEVIQARERGEEVVLPQRTTTNDDYPNMVDFVPRKKKGIKPKLLSMYQSVKRSVGGSSKGSRSIASDSAEFQPTGVRVMSLLPPKKNDDYDDEPPQARSETIVTSIDPQGPNLSAEESDDDEETESSEIHSADSDDDDDDGSGDYDDGSVLTDIISELTRDTFPQQQQRTTLPPKTQPQQEVAASNTDLEVETFLNMANNFRAMEDEASDTSQTSEDTDNELLYNSSDRNTSMMAPKQKNGRTVSANDSLVSTDTKDDYLKHYPMKSLVSIDDEESYDGDKTGVESILDEWIGVIDEIEEMFDDSLESISSVCSYE</sequence>
<gene>
    <name evidence="3" type="ORF">SMAR0320_LOCUS14856</name>
</gene>
<name>A0A7S2PSN4_9STRA</name>
<feature type="region of interest" description="Disordered" evidence="1">
    <location>
        <begin position="619"/>
        <end position="663"/>
    </location>
</feature>
<feature type="compositionally biased region" description="Acidic residues" evidence="1">
    <location>
        <begin position="224"/>
        <end position="236"/>
    </location>
</feature>
<feature type="compositionally biased region" description="Polar residues" evidence="1">
    <location>
        <begin position="511"/>
        <end position="520"/>
    </location>
</feature>
<evidence type="ECO:0000313" key="3">
    <source>
        <dbReference type="EMBL" id="CAD9614085.1"/>
    </source>
</evidence>
<evidence type="ECO:0000259" key="2">
    <source>
        <dbReference type="PROSITE" id="PS50076"/>
    </source>
</evidence>
<feature type="compositionally biased region" description="Low complexity" evidence="1">
    <location>
        <begin position="263"/>
        <end position="272"/>
    </location>
</feature>
<feature type="compositionally biased region" description="Acidic residues" evidence="1">
    <location>
        <begin position="529"/>
        <end position="539"/>
    </location>
</feature>
<feature type="domain" description="J" evidence="2">
    <location>
        <begin position="106"/>
        <end position="208"/>
    </location>
</feature>
<dbReference type="PROSITE" id="PS50076">
    <property type="entry name" value="DNAJ_2"/>
    <property type="match status" value="1"/>
</dbReference>
<feature type="compositionally biased region" description="Low complexity" evidence="1">
    <location>
        <begin position="36"/>
        <end position="55"/>
    </location>
</feature>
<feature type="compositionally biased region" description="Polar residues" evidence="1">
    <location>
        <begin position="654"/>
        <end position="663"/>
    </location>
</feature>
<feature type="region of interest" description="Disordered" evidence="1">
    <location>
        <begin position="463"/>
        <end position="602"/>
    </location>
</feature>
<organism evidence="3">
    <name type="scientific">Skeletonema marinoi</name>
    <dbReference type="NCBI Taxonomy" id="267567"/>
    <lineage>
        <taxon>Eukaryota</taxon>
        <taxon>Sar</taxon>
        <taxon>Stramenopiles</taxon>
        <taxon>Ochrophyta</taxon>
        <taxon>Bacillariophyta</taxon>
        <taxon>Coscinodiscophyceae</taxon>
        <taxon>Thalassiosirophycidae</taxon>
        <taxon>Thalassiosirales</taxon>
        <taxon>Skeletonemataceae</taxon>
        <taxon>Skeletonema</taxon>
        <taxon>Skeletonema marinoi-dohrnii complex</taxon>
    </lineage>
</organism>
<dbReference type="EMBL" id="HBGZ01020673">
    <property type="protein sequence ID" value="CAD9614085.1"/>
    <property type="molecule type" value="Transcribed_RNA"/>
</dbReference>
<evidence type="ECO:0000256" key="1">
    <source>
        <dbReference type="SAM" id="MobiDB-lite"/>
    </source>
</evidence>
<feature type="region of interest" description="Disordered" evidence="1">
    <location>
        <begin position="32"/>
        <end position="65"/>
    </location>
</feature>
<feature type="compositionally biased region" description="Low complexity" evidence="1">
    <location>
        <begin position="463"/>
        <end position="476"/>
    </location>
</feature>
<accession>A0A7S2PSN4</accession>
<feature type="compositionally biased region" description="Basic and acidic residues" evidence="1">
    <location>
        <begin position="298"/>
        <end position="313"/>
    </location>
</feature>
<dbReference type="InterPro" id="IPR001623">
    <property type="entry name" value="DnaJ_domain"/>
</dbReference>
<reference evidence="3" key="1">
    <citation type="submission" date="2021-01" db="EMBL/GenBank/DDBJ databases">
        <authorList>
            <person name="Corre E."/>
            <person name="Pelletier E."/>
            <person name="Niang G."/>
            <person name="Scheremetjew M."/>
            <person name="Finn R."/>
            <person name="Kale V."/>
            <person name="Holt S."/>
            <person name="Cochrane G."/>
            <person name="Meng A."/>
            <person name="Brown T."/>
            <person name="Cohen L."/>
        </authorList>
    </citation>
    <scope>NUCLEOTIDE SEQUENCE</scope>
    <source>
        <strain evidence="3">SM1012Den-03</strain>
    </source>
</reference>